<name>A0ABW6PR61_9NOCA</name>
<feature type="transmembrane region" description="Helical" evidence="1">
    <location>
        <begin position="113"/>
        <end position="138"/>
    </location>
</feature>
<feature type="transmembrane region" description="Helical" evidence="1">
    <location>
        <begin position="65"/>
        <end position="84"/>
    </location>
</feature>
<evidence type="ECO:0000313" key="3">
    <source>
        <dbReference type="Proteomes" id="UP001601444"/>
    </source>
</evidence>
<keyword evidence="1" id="KW-0812">Transmembrane</keyword>
<evidence type="ECO:0000313" key="2">
    <source>
        <dbReference type="EMBL" id="MFF0544915.1"/>
    </source>
</evidence>
<protein>
    <recommendedName>
        <fullName evidence="4">MFS transporter</fullName>
    </recommendedName>
</protein>
<feature type="transmembrane region" description="Helical" evidence="1">
    <location>
        <begin position="40"/>
        <end position="59"/>
    </location>
</feature>
<keyword evidence="3" id="KW-1185">Reference proteome</keyword>
<evidence type="ECO:0000256" key="1">
    <source>
        <dbReference type="SAM" id="Phobius"/>
    </source>
</evidence>
<comment type="caution">
    <text evidence="2">The sequence shown here is derived from an EMBL/GenBank/DDBJ whole genome shotgun (WGS) entry which is preliminary data.</text>
</comment>
<organism evidence="2 3">
    <name type="scientific">Nocardia thailandica</name>
    <dbReference type="NCBI Taxonomy" id="257275"/>
    <lineage>
        <taxon>Bacteria</taxon>
        <taxon>Bacillati</taxon>
        <taxon>Actinomycetota</taxon>
        <taxon>Actinomycetes</taxon>
        <taxon>Mycobacteriales</taxon>
        <taxon>Nocardiaceae</taxon>
        <taxon>Nocardia</taxon>
    </lineage>
</organism>
<dbReference type="Proteomes" id="UP001601444">
    <property type="component" value="Unassembled WGS sequence"/>
</dbReference>
<proteinExistence type="predicted"/>
<keyword evidence="1" id="KW-1133">Transmembrane helix</keyword>
<dbReference type="RefSeq" id="WP_043650666.1">
    <property type="nucleotide sequence ID" value="NZ_JBIAMX010000011.1"/>
</dbReference>
<dbReference type="EMBL" id="JBIAMX010000011">
    <property type="protein sequence ID" value="MFF0544915.1"/>
    <property type="molecule type" value="Genomic_DNA"/>
</dbReference>
<sequence>MTHPSLLERYQEGRTRRFLRRSETTAHLLPGWRTRRRRRLLVRILAGAFVSMAVVAVLTACGLEWAPLLWLPVCVAFFPAWIMLQIAGGRQADAPSGTLDEWEIEQRNAARSIGLTVTQSLGMIPALWLVFAGALTGLDAMQTAYAGGLMVLTALLVGGCTPAMILGWNRPDPEPEDQR</sequence>
<keyword evidence="1" id="KW-0472">Membrane</keyword>
<accession>A0ABW6PR61</accession>
<feature type="transmembrane region" description="Helical" evidence="1">
    <location>
        <begin position="144"/>
        <end position="169"/>
    </location>
</feature>
<reference evidence="2 3" key="1">
    <citation type="submission" date="2024-10" db="EMBL/GenBank/DDBJ databases">
        <title>The Natural Products Discovery Center: Release of the First 8490 Sequenced Strains for Exploring Actinobacteria Biosynthetic Diversity.</title>
        <authorList>
            <person name="Kalkreuter E."/>
            <person name="Kautsar S.A."/>
            <person name="Yang D."/>
            <person name="Bader C.D."/>
            <person name="Teijaro C.N."/>
            <person name="Fluegel L."/>
            <person name="Davis C.M."/>
            <person name="Simpson J.R."/>
            <person name="Lauterbach L."/>
            <person name="Steele A.D."/>
            <person name="Gui C."/>
            <person name="Meng S."/>
            <person name="Li G."/>
            <person name="Viehrig K."/>
            <person name="Ye F."/>
            <person name="Su P."/>
            <person name="Kiefer A.F."/>
            <person name="Nichols A."/>
            <person name="Cepeda A.J."/>
            <person name="Yan W."/>
            <person name="Fan B."/>
            <person name="Jiang Y."/>
            <person name="Adhikari A."/>
            <person name="Zheng C.-J."/>
            <person name="Schuster L."/>
            <person name="Cowan T.M."/>
            <person name="Smanski M.J."/>
            <person name="Chevrette M.G."/>
            <person name="De Carvalho L.P.S."/>
            <person name="Shen B."/>
        </authorList>
    </citation>
    <scope>NUCLEOTIDE SEQUENCE [LARGE SCALE GENOMIC DNA]</scope>
    <source>
        <strain evidence="2 3">NPDC004045</strain>
    </source>
</reference>
<gene>
    <name evidence="2" type="ORF">ACFYTF_18970</name>
</gene>
<evidence type="ECO:0008006" key="4">
    <source>
        <dbReference type="Google" id="ProtNLM"/>
    </source>
</evidence>